<evidence type="ECO:0000313" key="8">
    <source>
        <dbReference type="Proteomes" id="UP000284751"/>
    </source>
</evidence>
<evidence type="ECO:0000256" key="2">
    <source>
        <dbReference type="ARBA" id="ARBA00022741"/>
    </source>
</evidence>
<keyword evidence="1 7" id="KW-0808">Transferase</keyword>
<comment type="caution">
    <text evidence="7">The sequence shown here is derived from an EMBL/GenBank/DDBJ whole genome shotgun (WGS) entry which is preliminary data.</text>
</comment>
<evidence type="ECO:0000256" key="3">
    <source>
        <dbReference type="ARBA" id="ARBA00022777"/>
    </source>
</evidence>
<evidence type="ECO:0000256" key="4">
    <source>
        <dbReference type="ARBA" id="ARBA00022840"/>
    </source>
</evidence>
<dbReference type="SUPFAM" id="SSF63862">
    <property type="entry name" value="Thiamin pyrophosphokinase, substrate-binding domain"/>
    <property type="match status" value="1"/>
</dbReference>
<dbReference type="Pfam" id="PF04263">
    <property type="entry name" value="TPK_catalytic"/>
    <property type="match status" value="1"/>
</dbReference>
<dbReference type="SUPFAM" id="SSF63999">
    <property type="entry name" value="Thiamin pyrophosphokinase, catalytic domain"/>
    <property type="match status" value="1"/>
</dbReference>
<dbReference type="NCBIfam" id="TIGR01378">
    <property type="entry name" value="thi_PPkinase"/>
    <property type="match status" value="1"/>
</dbReference>
<dbReference type="GO" id="GO:0030975">
    <property type="term" value="F:thiamine binding"/>
    <property type="evidence" value="ECO:0007669"/>
    <property type="project" value="InterPro"/>
</dbReference>
<sequence>MGIEVKKARCVIIGSAPVDEAERCFIGRQVSPEDFLVCADGGYETACRLGLKPDLLIGDLDSCTEDFPPDIEAVRLPVQKDDTDMMYSLKECLGRGYRDFLLLGATGGRLDHTVANLCGLYYLAMHNARGVLADRQNETVLVINGRVGLQGEPGALVSVFPYGASYCTLSYEGLEYPLDHYRLYPYDPMGTSNCLISTAAKITVHEGPALIIMAKENEKVCTDFPLPRRME</sequence>
<dbReference type="GO" id="GO:0006772">
    <property type="term" value="P:thiamine metabolic process"/>
    <property type="evidence" value="ECO:0007669"/>
    <property type="project" value="UniProtKB-UniRule"/>
</dbReference>
<dbReference type="GO" id="GO:0009229">
    <property type="term" value="P:thiamine diphosphate biosynthetic process"/>
    <property type="evidence" value="ECO:0007669"/>
    <property type="project" value="InterPro"/>
</dbReference>
<evidence type="ECO:0000256" key="1">
    <source>
        <dbReference type="ARBA" id="ARBA00022679"/>
    </source>
</evidence>
<dbReference type="InterPro" id="IPR053149">
    <property type="entry name" value="TPK"/>
</dbReference>
<dbReference type="Gene3D" id="3.40.50.10240">
    <property type="entry name" value="Thiamin pyrophosphokinase, catalytic domain"/>
    <property type="match status" value="1"/>
</dbReference>
<dbReference type="InterPro" id="IPR007371">
    <property type="entry name" value="TPK_catalytic"/>
</dbReference>
<dbReference type="Pfam" id="PF04265">
    <property type="entry name" value="TPK_B1_binding"/>
    <property type="match status" value="1"/>
</dbReference>
<accession>A0A412B0C9</accession>
<dbReference type="InterPro" id="IPR036371">
    <property type="entry name" value="TPK_B1-bd_sf"/>
</dbReference>
<dbReference type="InterPro" id="IPR007373">
    <property type="entry name" value="Thiamin_PyroPKinase_B1-bd"/>
</dbReference>
<dbReference type="CDD" id="cd07995">
    <property type="entry name" value="TPK"/>
    <property type="match status" value="1"/>
</dbReference>
<dbReference type="PANTHER" id="PTHR41299:SF1">
    <property type="entry name" value="THIAMINE PYROPHOSPHOKINASE"/>
    <property type="match status" value="1"/>
</dbReference>
<dbReference type="Proteomes" id="UP000284751">
    <property type="component" value="Unassembled WGS sequence"/>
</dbReference>
<dbReference type="GO" id="GO:0016301">
    <property type="term" value="F:kinase activity"/>
    <property type="evidence" value="ECO:0007669"/>
    <property type="project" value="UniProtKB-KW"/>
</dbReference>
<organism evidence="7 8">
    <name type="scientific">[Clostridium] leptum</name>
    <dbReference type="NCBI Taxonomy" id="1535"/>
    <lineage>
        <taxon>Bacteria</taxon>
        <taxon>Bacillati</taxon>
        <taxon>Bacillota</taxon>
        <taxon>Clostridia</taxon>
        <taxon>Eubacteriales</taxon>
        <taxon>Oscillospiraceae</taxon>
        <taxon>Oscillospiraceae incertae sedis</taxon>
    </lineage>
</organism>
<dbReference type="GO" id="GO:0004788">
    <property type="term" value="F:thiamine diphosphokinase activity"/>
    <property type="evidence" value="ECO:0007669"/>
    <property type="project" value="UniProtKB-UniRule"/>
</dbReference>
<keyword evidence="2" id="KW-0547">Nucleotide-binding</keyword>
<evidence type="ECO:0000259" key="6">
    <source>
        <dbReference type="SMART" id="SM00983"/>
    </source>
</evidence>
<keyword evidence="3 7" id="KW-0418">Kinase</keyword>
<protein>
    <recommendedName>
        <fullName evidence="5">Thiamine diphosphokinase</fullName>
        <ecNumber evidence="5">2.7.6.2</ecNumber>
    </recommendedName>
</protein>
<dbReference type="PANTHER" id="PTHR41299">
    <property type="entry name" value="THIAMINE PYROPHOSPHOKINASE"/>
    <property type="match status" value="1"/>
</dbReference>
<dbReference type="GO" id="GO:0005524">
    <property type="term" value="F:ATP binding"/>
    <property type="evidence" value="ECO:0007669"/>
    <property type="project" value="UniProtKB-KW"/>
</dbReference>
<dbReference type="EMBL" id="QRTC01000004">
    <property type="protein sequence ID" value="RGQ43779.1"/>
    <property type="molecule type" value="Genomic_DNA"/>
</dbReference>
<reference evidence="7 8" key="1">
    <citation type="submission" date="2018-08" db="EMBL/GenBank/DDBJ databases">
        <title>A genome reference for cultivated species of the human gut microbiota.</title>
        <authorList>
            <person name="Zou Y."/>
            <person name="Xue W."/>
            <person name="Luo G."/>
        </authorList>
    </citation>
    <scope>NUCLEOTIDE SEQUENCE [LARGE SCALE GENOMIC DNA]</scope>
    <source>
        <strain evidence="7 8">AF28-26</strain>
    </source>
</reference>
<evidence type="ECO:0000313" key="7">
    <source>
        <dbReference type="EMBL" id="RGQ43779.1"/>
    </source>
</evidence>
<dbReference type="EC" id="2.7.6.2" evidence="5"/>
<dbReference type="InterPro" id="IPR036759">
    <property type="entry name" value="TPK_catalytic_sf"/>
</dbReference>
<keyword evidence="4" id="KW-0067">ATP-binding</keyword>
<evidence type="ECO:0000256" key="5">
    <source>
        <dbReference type="NCBIfam" id="TIGR01378"/>
    </source>
</evidence>
<gene>
    <name evidence="7" type="ORF">DWY99_02255</name>
</gene>
<proteinExistence type="predicted"/>
<feature type="domain" description="Thiamin pyrophosphokinase thiamin-binding" evidence="6">
    <location>
        <begin position="148"/>
        <end position="210"/>
    </location>
</feature>
<name>A0A412B0C9_9FIRM</name>
<dbReference type="SMART" id="SM00983">
    <property type="entry name" value="TPK_B1_binding"/>
    <property type="match status" value="1"/>
</dbReference>
<dbReference type="InterPro" id="IPR006282">
    <property type="entry name" value="Thi_PPkinase"/>
</dbReference>
<dbReference type="AlphaFoldDB" id="A0A412B0C9"/>